<accession>A0A3G5AB49</accession>
<name>A0A3G5AB49_9VIRU</name>
<dbReference type="EMBL" id="MK072389">
    <property type="protein sequence ID" value="AYV83461.1"/>
    <property type="molecule type" value="Genomic_DNA"/>
</dbReference>
<organism evidence="2">
    <name type="scientific">Hyperionvirus sp</name>
    <dbReference type="NCBI Taxonomy" id="2487770"/>
    <lineage>
        <taxon>Viruses</taxon>
        <taxon>Varidnaviria</taxon>
        <taxon>Bamfordvirae</taxon>
        <taxon>Nucleocytoviricota</taxon>
        <taxon>Megaviricetes</taxon>
        <taxon>Imitervirales</taxon>
        <taxon>Mimiviridae</taxon>
        <taxon>Klosneuvirinae</taxon>
    </lineage>
</organism>
<sequence>MAEERGRGRGRRGGFNRRGGYGGYFVPFAPTGAYGVPPMAAAWAQHAGQFVPYGQFMQYGPSGPAGQPGTAPVPIMPQPMETPVAVAPVVHPTAPPSAPPRHRLPNITKEDEADPSEPVGPPLPSIPARHSKPDERKPLAAPLGPAAPPAAAITAEATEATDRKRSTSTKIIEQDIYGLIDTYSGIAKLPTILIITGDKAEQRHHKCVFDKVPANVNVLKINKSFINEPDVPLDFDDALARKRFFHELQSTGVPVIAILFTRRTFKEMHRIPDLFSDAKNILVHGGKLIFEFELFGGGIIHTFYNEPTTIEGLNQIRIFNPSTDLTPLIKRSQENILTTLISIFGHAEMHTEQPYPFMESTEKTIFLVARKDLV</sequence>
<feature type="compositionally biased region" description="Low complexity" evidence="1">
    <location>
        <begin position="139"/>
        <end position="150"/>
    </location>
</feature>
<gene>
    <name evidence="2" type="ORF">Hyperionvirus7_32</name>
</gene>
<protein>
    <submittedName>
        <fullName evidence="2">Uncharacterized protein</fullName>
    </submittedName>
</protein>
<reference evidence="2" key="1">
    <citation type="submission" date="2018-10" db="EMBL/GenBank/DDBJ databases">
        <title>Hidden diversity of soil giant viruses.</title>
        <authorList>
            <person name="Schulz F."/>
            <person name="Alteio L."/>
            <person name="Goudeau D."/>
            <person name="Ryan E.M."/>
            <person name="Malmstrom R.R."/>
            <person name="Blanchard J."/>
            <person name="Woyke T."/>
        </authorList>
    </citation>
    <scope>NUCLEOTIDE SEQUENCE</scope>
    <source>
        <strain evidence="2">HYV1</strain>
    </source>
</reference>
<evidence type="ECO:0000256" key="1">
    <source>
        <dbReference type="SAM" id="MobiDB-lite"/>
    </source>
</evidence>
<proteinExistence type="predicted"/>
<evidence type="ECO:0000313" key="2">
    <source>
        <dbReference type="EMBL" id="AYV83461.1"/>
    </source>
</evidence>
<feature type="region of interest" description="Disordered" evidence="1">
    <location>
        <begin position="89"/>
        <end position="150"/>
    </location>
</feature>